<accession>A0A2W2BIV9</accession>
<keyword evidence="7" id="KW-0732">Signal</keyword>
<keyword evidence="19" id="KW-1185">Reference proteome</keyword>
<feature type="binding site" evidence="15">
    <location>
        <position position="63"/>
    </location>
    <ligand>
        <name>substrate</name>
    </ligand>
</feature>
<evidence type="ECO:0000256" key="15">
    <source>
        <dbReference type="PIRSR" id="PIRSR611782-2"/>
    </source>
</evidence>
<feature type="region of interest" description="Disordered" evidence="16">
    <location>
        <begin position="20"/>
        <end position="41"/>
    </location>
</feature>
<evidence type="ECO:0000256" key="5">
    <source>
        <dbReference type="ARBA" id="ARBA00013958"/>
    </source>
</evidence>
<organism evidence="18 19">
    <name type="scientific">Aestuariivirga litoralis</name>
    <dbReference type="NCBI Taxonomy" id="2650924"/>
    <lineage>
        <taxon>Bacteria</taxon>
        <taxon>Pseudomonadati</taxon>
        <taxon>Pseudomonadota</taxon>
        <taxon>Alphaproteobacteria</taxon>
        <taxon>Hyphomicrobiales</taxon>
        <taxon>Aestuariivirgaceae</taxon>
        <taxon>Aestuariivirga</taxon>
    </lineage>
</organism>
<comment type="subcellular location">
    <subcellularLocation>
        <location evidence="2">Periplasm</location>
    </subcellularLocation>
</comment>
<gene>
    <name evidence="18" type="ORF">DK847_14995</name>
</gene>
<feature type="region of interest" description="Disordered" evidence="16">
    <location>
        <begin position="63"/>
        <end position="100"/>
    </location>
</feature>
<comment type="catalytic activity">
    <reaction evidence="1">
        <text>Acts on substrates that are at least partially unfolded. The cleavage site P1 residue is normally between a pair of hydrophobic residues, such as Val-|-Val.</text>
        <dbReference type="EC" id="3.4.21.107"/>
    </reaction>
</comment>
<dbReference type="PRINTS" id="PR00834">
    <property type="entry name" value="PROTEASES2C"/>
</dbReference>
<feature type="active site" description="Charge relay system" evidence="14">
    <location>
        <position position="169"/>
    </location>
</feature>
<evidence type="ECO:0000256" key="9">
    <source>
        <dbReference type="ARBA" id="ARBA00022764"/>
    </source>
</evidence>
<comment type="similarity">
    <text evidence="3">Belongs to the peptidase S1C family.</text>
</comment>
<dbReference type="NCBIfam" id="TIGR02037">
    <property type="entry name" value="degP_htrA_DO"/>
    <property type="match status" value="1"/>
</dbReference>
<dbReference type="Gene3D" id="2.40.10.120">
    <property type="match status" value="1"/>
</dbReference>
<evidence type="ECO:0000256" key="7">
    <source>
        <dbReference type="ARBA" id="ARBA00022729"/>
    </source>
</evidence>
<comment type="caution">
    <text evidence="18">The sequence shown here is derived from an EMBL/GenBank/DDBJ whole genome shotgun (WGS) entry which is preliminary data.</text>
</comment>
<evidence type="ECO:0000256" key="16">
    <source>
        <dbReference type="SAM" id="MobiDB-lite"/>
    </source>
</evidence>
<dbReference type="PANTHER" id="PTHR22939:SF130">
    <property type="entry name" value="PERIPLASMIC SERINE ENDOPROTEASE DEGP-LIKE-RELATED"/>
    <property type="match status" value="1"/>
</dbReference>
<feature type="active site" description="Charge relay system" evidence="14">
    <location>
        <position position="139"/>
    </location>
</feature>
<name>A0A2W2BIV9_9HYPH</name>
<dbReference type="GO" id="GO:0006508">
    <property type="term" value="P:proteolysis"/>
    <property type="evidence" value="ECO:0007669"/>
    <property type="project" value="UniProtKB-KW"/>
</dbReference>
<dbReference type="GO" id="GO:0004252">
    <property type="term" value="F:serine-type endopeptidase activity"/>
    <property type="evidence" value="ECO:0007669"/>
    <property type="project" value="InterPro"/>
</dbReference>
<evidence type="ECO:0000313" key="19">
    <source>
        <dbReference type="Proteomes" id="UP000248795"/>
    </source>
</evidence>
<dbReference type="PANTHER" id="PTHR22939">
    <property type="entry name" value="SERINE PROTEASE FAMILY S1C HTRA-RELATED"/>
    <property type="match status" value="1"/>
</dbReference>
<dbReference type="InterPro" id="IPR009003">
    <property type="entry name" value="Peptidase_S1_PA"/>
</dbReference>
<evidence type="ECO:0000256" key="6">
    <source>
        <dbReference type="ARBA" id="ARBA00022670"/>
    </source>
</evidence>
<dbReference type="Proteomes" id="UP000248795">
    <property type="component" value="Unassembled WGS sequence"/>
</dbReference>
<dbReference type="AlphaFoldDB" id="A0A2W2BIV9"/>
<evidence type="ECO:0000313" key="18">
    <source>
        <dbReference type="EMBL" id="PZF76119.1"/>
    </source>
</evidence>
<dbReference type="Pfam" id="PF13365">
    <property type="entry name" value="Trypsin_2"/>
    <property type="match status" value="1"/>
</dbReference>
<dbReference type="Pfam" id="PF13180">
    <property type="entry name" value="PDZ_2"/>
    <property type="match status" value="2"/>
</dbReference>
<dbReference type="EMBL" id="QKVK01000007">
    <property type="protein sequence ID" value="PZF76119.1"/>
    <property type="molecule type" value="Genomic_DNA"/>
</dbReference>
<reference evidence="19" key="1">
    <citation type="submission" date="2018-06" db="EMBL/GenBank/DDBJ databases">
        <title>Aestuariibacter litoralis strain KCTC 52945T.</title>
        <authorList>
            <person name="Li X."/>
            <person name="Salam N."/>
            <person name="Li J.-L."/>
            <person name="Chen Y.-M."/>
            <person name="Yang Z.-W."/>
            <person name="Zhang L.-Y."/>
            <person name="Han M.-X."/>
            <person name="Xiao M."/>
            <person name="Li W.-J."/>
        </authorList>
    </citation>
    <scope>NUCLEOTIDE SEQUENCE [LARGE SCALE GENOMIC DNA]</scope>
    <source>
        <strain evidence="19">KCTC 52945</strain>
    </source>
</reference>
<evidence type="ECO:0000256" key="8">
    <source>
        <dbReference type="ARBA" id="ARBA00022737"/>
    </source>
</evidence>
<keyword evidence="6 18" id="KW-0645">Protease</keyword>
<feature type="domain" description="PDZ" evidence="17">
    <location>
        <begin position="287"/>
        <end position="378"/>
    </location>
</feature>
<dbReference type="InterPro" id="IPR001940">
    <property type="entry name" value="Peptidase_S1C"/>
</dbReference>
<feature type="binding site" evidence="15">
    <location>
        <position position="139"/>
    </location>
    <ligand>
        <name>substrate</name>
    </ligand>
</feature>
<keyword evidence="11" id="KW-0720">Serine protease</keyword>
<feature type="binding site" evidence="15">
    <location>
        <position position="169"/>
    </location>
    <ligand>
        <name>substrate</name>
    </ligand>
</feature>
<dbReference type="InterPro" id="IPR036034">
    <property type="entry name" value="PDZ_sf"/>
</dbReference>
<evidence type="ECO:0000259" key="17">
    <source>
        <dbReference type="PROSITE" id="PS50106"/>
    </source>
</evidence>
<dbReference type="SMART" id="SM00228">
    <property type="entry name" value="PDZ"/>
    <property type="match status" value="2"/>
</dbReference>
<keyword evidence="8" id="KW-0677">Repeat</keyword>
<evidence type="ECO:0000256" key="13">
    <source>
        <dbReference type="ARBA" id="ARBA00032850"/>
    </source>
</evidence>
<dbReference type="Gene3D" id="2.30.42.10">
    <property type="match status" value="2"/>
</dbReference>
<evidence type="ECO:0000256" key="2">
    <source>
        <dbReference type="ARBA" id="ARBA00004418"/>
    </source>
</evidence>
<keyword evidence="9" id="KW-0574">Periplasm</keyword>
<evidence type="ECO:0000256" key="4">
    <source>
        <dbReference type="ARBA" id="ARBA00013035"/>
    </source>
</evidence>
<protein>
    <recommendedName>
        <fullName evidence="5">Probable periplasmic serine endoprotease DegP-like</fullName>
        <ecNumber evidence="4">3.4.21.107</ecNumber>
    </recommendedName>
    <alternativeName>
        <fullName evidence="13">Protease Do</fullName>
    </alternativeName>
</protein>
<sequence length="512" mass="53561">MAAGISMLAAAAVAQTTAQSPAINQTPAPGENLTPTQPQLQELPSVADLADRLLPAVVEITIESGGGPASSETQQDAPEATPELPSDPGNPDDPANPFKDFFDEFLKRGQGGERPQQKMTSMGSGFVVDPSGIIVTNNHVVEGAESIEVHFHDDTVLKAELVGRDPKTDLAVIRVKPEKPLPVVAFGDSDKLRVGEWVMAIGNPFGLGGSVSLGIVSARNRDINAGPYDDFIQTDAAINKGNSGGPLFNLKGQVMGINTAIFSPSGGSVGIGFSVPSNTAKNVISQLIQYGETRRGWLGVKIQAVTDEIAESLNLANTRGALVADVTPDGPAQKAGLESGDIIIEFNGRPVNTMRDLPKIVAETPIGTKVPVKVLRKGKEVAITAEVGRLEDGEKMADASSPKKAEPAAPAVITVLGMTLTTVTDELRAKYKIDKDLKGAVITEVAQEGPAADKRLEPGDVITEAGEQEVQGAADISARVEEAKKAGKNSILLLIAKGGKSGEMRFIALKLK</sequence>
<dbReference type="SUPFAM" id="SSF50494">
    <property type="entry name" value="Trypsin-like serine proteases"/>
    <property type="match status" value="1"/>
</dbReference>
<dbReference type="GO" id="GO:0042597">
    <property type="term" value="C:periplasmic space"/>
    <property type="evidence" value="ECO:0007669"/>
    <property type="project" value="UniProtKB-SubCell"/>
</dbReference>
<evidence type="ECO:0000256" key="3">
    <source>
        <dbReference type="ARBA" id="ARBA00010541"/>
    </source>
</evidence>
<dbReference type="EC" id="3.4.21.107" evidence="4"/>
<keyword evidence="12" id="KW-0346">Stress response</keyword>
<dbReference type="InterPro" id="IPR001478">
    <property type="entry name" value="PDZ"/>
</dbReference>
<evidence type="ECO:0000256" key="1">
    <source>
        <dbReference type="ARBA" id="ARBA00001772"/>
    </source>
</evidence>
<evidence type="ECO:0000256" key="10">
    <source>
        <dbReference type="ARBA" id="ARBA00022801"/>
    </source>
</evidence>
<evidence type="ECO:0000256" key="12">
    <source>
        <dbReference type="ARBA" id="ARBA00023016"/>
    </source>
</evidence>
<evidence type="ECO:0000256" key="11">
    <source>
        <dbReference type="ARBA" id="ARBA00022825"/>
    </source>
</evidence>
<dbReference type="FunFam" id="2.40.10.120:FF:000007">
    <property type="entry name" value="Periplasmic serine endoprotease DegP-like"/>
    <property type="match status" value="1"/>
</dbReference>
<dbReference type="CDD" id="cd10839">
    <property type="entry name" value="cpPDZ1_DegP-like"/>
    <property type="match status" value="1"/>
</dbReference>
<keyword evidence="10" id="KW-0378">Hydrolase</keyword>
<feature type="binding site" evidence="15">
    <location>
        <begin position="241"/>
        <end position="243"/>
    </location>
    <ligand>
        <name>substrate</name>
    </ligand>
</feature>
<dbReference type="InterPro" id="IPR011782">
    <property type="entry name" value="Pept_S1C_Do"/>
</dbReference>
<dbReference type="SUPFAM" id="SSF50156">
    <property type="entry name" value="PDZ domain-like"/>
    <property type="match status" value="2"/>
</dbReference>
<proteinExistence type="inferred from homology"/>
<feature type="active site" description="Charge relay system" evidence="14">
    <location>
        <position position="243"/>
    </location>
</feature>
<evidence type="ECO:0000256" key="14">
    <source>
        <dbReference type="PIRSR" id="PIRSR611782-1"/>
    </source>
</evidence>
<dbReference type="PROSITE" id="PS50106">
    <property type="entry name" value="PDZ"/>
    <property type="match status" value="1"/>
</dbReference>